<dbReference type="Proteomes" id="UP000326063">
    <property type="component" value="Segment"/>
</dbReference>
<evidence type="ECO:0000313" key="1">
    <source>
        <dbReference type="EMBL" id="QFG06039.1"/>
    </source>
</evidence>
<dbReference type="KEGG" id="vg:63926134"/>
<dbReference type="EMBL" id="MN234219">
    <property type="protein sequence ID" value="QFG06039.1"/>
    <property type="molecule type" value="Genomic_DNA"/>
</dbReference>
<name>A0A5J6T693_9CAUD</name>
<gene>
    <name evidence="1" type="primary">37</name>
    <name evidence="1" type="ORF">PBI_MERCURIO_37</name>
</gene>
<sequence length="64" mass="6760">MSHPDTPSGDDRELRLVDVDADCVFAILGFPSGACDIKSKLSPADLAATLRALADSIDRRASTN</sequence>
<organism evidence="1 2">
    <name type="scientific">Mycobacterium phage Mercurio</name>
    <dbReference type="NCBI Taxonomy" id="2575612"/>
    <lineage>
        <taxon>Viruses</taxon>
        <taxon>Duplodnaviria</taxon>
        <taxon>Heunggongvirae</taxon>
        <taxon>Uroviricota</taxon>
        <taxon>Caudoviricetes</taxon>
        <taxon>Gclasvirinae</taxon>
        <taxon>Jolieduovirus</taxon>
        <taxon>Jolieduovirus mercurio</taxon>
    </lineage>
</organism>
<dbReference type="GeneID" id="63926134"/>
<proteinExistence type="predicted"/>
<evidence type="ECO:0000313" key="2">
    <source>
        <dbReference type="Proteomes" id="UP000326063"/>
    </source>
</evidence>
<dbReference type="Pfam" id="PF24212">
    <property type="entry name" value="DUF7433"/>
    <property type="match status" value="1"/>
</dbReference>
<dbReference type="InterPro" id="IPR055856">
    <property type="entry name" value="DUF7433"/>
</dbReference>
<dbReference type="RefSeq" id="YP_010051643.1">
    <property type="nucleotide sequence ID" value="NC_054445.1"/>
</dbReference>
<protein>
    <submittedName>
        <fullName evidence="1">Uncharacterized protein</fullName>
    </submittedName>
</protein>
<reference evidence="1 2" key="1">
    <citation type="submission" date="2019-07" db="EMBL/GenBank/DDBJ databases">
        <authorList>
            <person name="Divens A.M."/>
            <person name="Garlena R.A."/>
            <person name="Russell D.A."/>
            <person name="Pope W.H."/>
            <person name="Jacobs-Sera D."/>
            <person name="Hatfull G.F."/>
        </authorList>
    </citation>
    <scope>NUCLEOTIDE SEQUENCE [LARGE SCALE GENOMIC DNA]</scope>
</reference>
<accession>A0A5J6T693</accession>
<keyword evidence="2" id="KW-1185">Reference proteome</keyword>